<dbReference type="GO" id="GO:0003677">
    <property type="term" value="F:DNA binding"/>
    <property type="evidence" value="ECO:0007669"/>
    <property type="project" value="UniProtKB-UniRule"/>
</dbReference>
<keyword evidence="6 7" id="KW-0539">Nucleus</keyword>
<dbReference type="OMA" id="MHYPQTS"/>
<dbReference type="CDD" id="cd00086">
    <property type="entry name" value="homeodomain"/>
    <property type="match status" value="1"/>
</dbReference>
<dbReference type="Pfam" id="PF00046">
    <property type="entry name" value="Homeodomain"/>
    <property type="match status" value="1"/>
</dbReference>
<dbReference type="InterPro" id="IPR009057">
    <property type="entry name" value="Homeodomain-like_sf"/>
</dbReference>
<evidence type="ECO:0000313" key="12">
    <source>
        <dbReference type="Proteomes" id="UP000314983"/>
    </source>
</evidence>
<feature type="domain" description="Homeobox" evidence="10">
    <location>
        <begin position="54"/>
        <end position="114"/>
    </location>
</feature>
<evidence type="ECO:0000256" key="5">
    <source>
        <dbReference type="ARBA" id="ARBA00023155"/>
    </source>
</evidence>
<proteinExistence type="inferred from homology"/>
<feature type="DNA-binding region" description="Homeobox" evidence="7">
    <location>
        <begin position="56"/>
        <end position="115"/>
    </location>
</feature>
<dbReference type="Proteomes" id="UP000314983">
    <property type="component" value="Chromosome 6"/>
</dbReference>
<dbReference type="Gene3D" id="1.10.10.60">
    <property type="entry name" value="Homeodomain-like"/>
    <property type="match status" value="1"/>
</dbReference>
<dbReference type="GeneID" id="113582126"/>
<keyword evidence="5 7" id="KW-0371">Homeobox</keyword>
<gene>
    <name evidence="11" type="primary">SEBOX</name>
</gene>
<feature type="compositionally biased region" description="Polar residues" evidence="9">
    <location>
        <begin position="135"/>
        <end position="148"/>
    </location>
</feature>
<reference evidence="12" key="2">
    <citation type="journal article" date="2017" name="Sci. Adv.">
        <title>A tail of two voltages: Proteomic comparison of the three electric organs of the electric eel.</title>
        <authorList>
            <person name="Traeger L.L."/>
            <person name="Sabat G."/>
            <person name="Barrett-Wilt G.A."/>
            <person name="Wells G.B."/>
            <person name="Sussman M.R."/>
        </authorList>
    </citation>
    <scope>NUCLEOTIDE SEQUENCE [LARGE SCALE GENOMIC DNA]</scope>
</reference>
<dbReference type="RefSeq" id="XP_026873553.2">
    <property type="nucleotide sequence ID" value="XM_027017752.2"/>
</dbReference>
<sequence>MALFVDQAFDYVHKMNEDGETEIIFNKNEVRFTDSTNEHSVSSPEPDRTGQPEGQRKRKRTIFTRAQLSELERAFVVTPYPDIALRERLAALTLLPESKIQVWFQNRRARSIKSGRLTRPVKRSPARAINSSCNLATSFSHPGSSFPTSAVPEPSSRPERYQASNRNNHHQQQPCSLNWARQGLCPWSQNLPHPTPTAAPVSPDLPGVLPWGTRPANPPSAPSMSTAQIGRPVHSSPQHQWSEFMQTGASTAPYGGFSGHAGKAQCNANPNRNSSESMHQVIPSPAAQSYLEGPLHKHEQSVGSFPQTPLGDISDLIYSAAVVANLADF</sequence>
<dbReference type="Ensembl" id="ENSEEET00000007839.2">
    <property type="protein sequence ID" value="ENSEEEP00000007733.2"/>
    <property type="gene ID" value="ENSEEEG00000004048.2"/>
</dbReference>
<keyword evidence="4 7" id="KW-0238">DNA-binding</keyword>
<organism evidence="11 12">
    <name type="scientific">Electrophorus electricus</name>
    <name type="common">Electric eel</name>
    <name type="synonym">Gymnotus electricus</name>
    <dbReference type="NCBI Taxonomy" id="8005"/>
    <lineage>
        <taxon>Eukaryota</taxon>
        <taxon>Metazoa</taxon>
        <taxon>Chordata</taxon>
        <taxon>Craniata</taxon>
        <taxon>Vertebrata</taxon>
        <taxon>Euteleostomi</taxon>
        <taxon>Actinopterygii</taxon>
        <taxon>Neopterygii</taxon>
        <taxon>Teleostei</taxon>
        <taxon>Ostariophysi</taxon>
        <taxon>Gymnotiformes</taxon>
        <taxon>Gymnotoidei</taxon>
        <taxon>Gymnotidae</taxon>
        <taxon>Electrophorus</taxon>
    </lineage>
</organism>
<comment type="similarity">
    <text evidence="2">Belongs to the paired homeobox family.</text>
</comment>
<dbReference type="PANTHER" id="PTHR47777">
    <property type="entry name" value="HOMEOBOX PROTEIN SEBOX"/>
    <property type="match status" value="1"/>
</dbReference>
<evidence type="ECO:0000256" key="4">
    <source>
        <dbReference type="ARBA" id="ARBA00023125"/>
    </source>
</evidence>
<feature type="region of interest" description="Disordered" evidence="9">
    <location>
        <begin position="261"/>
        <end position="282"/>
    </location>
</feature>
<reference evidence="11" key="5">
    <citation type="submission" date="2025-09" db="UniProtKB">
        <authorList>
            <consortium name="Ensembl"/>
        </authorList>
    </citation>
    <scope>IDENTIFICATION</scope>
</reference>
<dbReference type="InterPro" id="IPR001356">
    <property type="entry name" value="HD"/>
</dbReference>
<dbReference type="GO" id="GO:0005634">
    <property type="term" value="C:nucleus"/>
    <property type="evidence" value="ECO:0007669"/>
    <property type="project" value="UniProtKB-SubCell"/>
</dbReference>
<dbReference type="SMART" id="SM00389">
    <property type="entry name" value="HOX"/>
    <property type="match status" value="1"/>
</dbReference>
<evidence type="ECO:0000256" key="6">
    <source>
        <dbReference type="ARBA" id="ARBA00023242"/>
    </source>
</evidence>
<dbReference type="PROSITE" id="PS50071">
    <property type="entry name" value="HOMEOBOX_2"/>
    <property type="match status" value="1"/>
</dbReference>
<reference evidence="11" key="4">
    <citation type="submission" date="2025-08" db="UniProtKB">
        <authorList>
            <consortium name="Ensembl"/>
        </authorList>
    </citation>
    <scope>IDENTIFICATION</scope>
</reference>
<evidence type="ECO:0000256" key="7">
    <source>
        <dbReference type="PROSITE-ProRule" id="PRU00108"/>
    </source>
</evidence>
<comment type="subcellular location">
    <subcellularLocation>
        <location evidence="1 7 8">Nucleus</location>
    </subcellularLocation>
</comment>
<keyword evidence="3" id="KW-0217">Developmental protein</keyword>
<evidence type="ECO:0000256" key="2">
    <source>
        <dbReference type="ARBA" id="ARBA00005733"/>
    </source>
</evidence>
<dbReference type="InterPro" id="IPR042223">
    <property type="entry name" value="SEBOX"/>
</dbReference>
<evidence type="ECO:0000313" key="11">
    <source>
        <dbReference type="Ensembl" id="ENSEEEP00000007733.2"/>
    </source>
</evidence>
<evidence type="ECO:0000256" key="1">
    <source>
        <dbReference type="ARBA" id="ARBA00004123"/>
    </source>
</evidence>
<feature type="region of interest" description="Disordered" evidence="9">
    <location>
        <begin position="135"/>
        <end position="173"/>
    </location>
</feature>
<protein>
    <recommendedName>
        <fullName evidence="10">Homeobox domain-containing protein</fullName>
    </recommendedName>
</protein>
<feature type="compositionally biased region" description="Polar residues" evidence="9">
    <location>
        <begin position="266"/>
        <end position="278"/>
    </location>
</feature>
<dbReference type="SUPFAM" id="SSF46689">
    <property type="entry name" value="Homeodomain-like"/>
    <property type="match status" value="1"/>
</dbReference>
<evidence type="ECO:0000256" key="3">
    <source>
        <dbReference type="ARBA" id="ARBA00022473"/>
    </source>
</evidence>
<reference evidence="12" key="1">
    <citation type="journal article" date="2014" name="Science">
        <title>Nonhuman genetics. Genomic basis for the convergent evolution of electric organs.</title>
        <authorList>
            <person name="Gallant J.R."/>
            <person name="Traeger L.L."/>
            <person name="Volkening J.D."/>
            <person name="Moffett H."/>
            <person name="Chen P.H."/>
            <person name="Novina C.D."/>
            <person name="Phillips G.N.Jr."/>
            <person name="Anand R."/>
            <person name="Wells G.B."/>
            <person name="Pinch M."/>
            <person name="Guth R."/>
            <person name="Unguez G.A."/>
            <person name="Albert J.S."/>
            <person name="Zakon H.H."/>
            <person name="Samanta M.P."/>
            <person name="Sussman M.R."/>
        </authorList>
    </citation>
    <scope>NUCLEOTIDE SEQUENCE [LARGE SCALE GENOMIC DNA]</scope>
</reference>
<evidence type="ECO:0000259" key="10">
    <source>
        <dbReference type="PROSITE" id="PS50071"/>
    </source>
</evidence>
<dbReference type="FunFam" id="1.10.10.60:FF:000312">
    <property type="entry name" value="Mix-type homeobox gene 1"/>
    <property type="match status" value="1"/>
</dbReference>
<accession>A0A4W4EA03</accession>
<dbReference type="STRING" id="8005.ENSEEEP00000007733"/>
<evidence type="ECO:0000256" key="9">
    <source>
        <dbReference type="SAM" id="MobiDB-lite"/>
    </source>
</evidence>
<feature type="region of interest" description="Disordered" evidence="9">
    <location>
        <begin position="35"/>
        <end position="58"/>
    </location>
</feature>
<dbReference type="GeneTree" id="ENSGT00920000149180"/>
<name>A0A4W4EA03_ELEEL</name>
<dbReference type="AlphaFoldDB" id="A0A4W4EA03"/>
<reference evidence="11" key="3">
    <citation type="submission" date="2020-05" db="EMBL/GenBank/DDBJ databases">
        <title>Electrophorus electricus (electric eel) genome, fEleEle1, primary haplotype.</title>
        <authorList>
            <person name="Myers G."/>
            <person name="Meyer A."/>
            <person name="Fedrigo O."/>
            <person name="Formenti G."/>
            <person name="Rhie A."/>
            <person name="Tracey A."/>
            <person name="Sims Y."/>
            <person name="Jarvis E.D."/>
        </authorList>
    </citation>
    <scope>NUCLEOTIDE SEQUENCE [LARGE SCALE GENOMIC DNA]</scope>
</reference>
<evidence type="ECO:0000256" key="8">
    <source>
        <dbReference type="RuleBase" id="RU000682"/>
    </source>
</evidence>
<feature type="compositionally biased region" description="Polar residues" evidence="9">
    <location>
        <begin position="162"/>
        <end position="173"/>
    </location>
</feature>
<keyword evidence="12" id="KW-1185">Reference proteome</keyword>
<dbReference type="PANTHER" id="PTHR47777:SF1">
    <property type="entry name" value="HOMEOBOX PROTEIN SEBOX"/>
    <property type="match status" value="1"/>
</dbReference>